<feature type="domain" description="PAC" evidence="8">
    <location>
        <begin position="346"/>
        <end position="399"/>
    </location>
</feature>
<dbReference type="InterPro" id="IPR003594">
    <property type="entry name" value="HATPase_dom"/>
</dbReference>
<evidence type="ECO:0000259" key="8">
    <source>
        <dbReference type="PROSITE" id="PS50113"/>
    </source>
</evidence>
<dbReference type="Pfam" id="PF08448">
    <property type="entry name" value="PAS_4"/>
    <property type="match status" value="1"/>
</dbReference>
<evidence type="ECO:0000313" key="9">
    <source>
        <dbReference type="EMBL" id="OOQ59190.1"/>
    </source>
</evidence>
<keyword evidence="3" id="KW-0597">Phosphoprotein</keyword>
<dbReference type="PROSITE" id="PS50112">
    <property type="entry name" value="PAS"/>
    <property type="match status" value="2"/>
</dbReference>
<dbReference type="CDD" id="cd00130">
    <property type="entry name" value="PAS"/>
    <property type="match status" value="2"/>
</dbReference>
<evidence type="ECO:0000313" key="10">
    <source>
        <dbReference type="Proteomes" id="UP000189739"/>
    </source>
</evidence>
<accession>A0A1S9PE24</accession>
<dbReference type="EMBL" id="MBTF01000015">
    <property type="protein sequence ID" value="OOQ59190.1"/>
    <property type="molecule type" value="Genomic_DNA"/>
</dbReference>
<feature type="domain" description="PAS" evidence="7">
    <location>
        <begin position="142"/>
        <end position="213"/>
    </location>
</feature>
<evidence type="ECO:0000256" key="2">
    <source>
        <dbReference type="ARBA" id="ARBA00012438"/>
    </source>
</evidence>
<dbReference type="InterPro" id="IPR004358">
    <property type="entry name" value="Sig_transdc_His_kin-like_C"/>
</dbReference>
<dbReference type="SUPFAM" id="SSF47384">
    <property type="entry name" value="Homodimeric domain of signal transducing histidine kinase"/>
    <property type="match status" value="1"/>
</dbReference>
<gene>
    <name evidence="9" type="ORF">BC343_28940</name>
</gene>
<evidence type="ECO:0000259" key="6">
    <source>
        <dbReference type="PROSITE" id="PS50109"/>
    </source>
</evidence>
<dbReference type="InterPro" id="IPR036097">
    <property type="entry name" value="HisK_dim/P_sf"/>
</dbReference>
<dbReference type="Gene3D" id="2.10.70.100">
    <property type="match status" value="2"/>
</dbReference>
<dbReference type="Pfam" id="PF08447">
    <property type="entry name" value="PAS_3"/>
    <property type="match status" value="2"/>
</dbReference>
<dbReference type="OrthoDB" id="9813151at2"/>
<dbReference type="Gene3D" id="3.30.450.20">
    <property type="entry name" value="PAS domain"/>
    <property type="match status" value="3"/>
</dbReference>
<keyword evidence="4" id="KW-0808">Transferase</keyword>
<dbReference type="RefSeq" id="WP_078348851.1">
    <property type="nucleotide sequence ID" value="NZ_MBTF01000015.1"/>
</dbReference>
<keyword evidence="5" id="KW-0418">Kinase</keyword>
<comment type="catalytic activity">
    <reaction evidence="1">
        <text>ATP + protein L-histidine = ADP + protein N-phospho-L-histidine.</text>
        <dbReference type="EC" id="2.7.13.3"/>
    </reaction>
</comment>
<comment type="caution">
    <text evidence="9">The sequence shown here is derived from an EMBL/GenBank/DDBJ whole genome shotgun (WGS) entry which is preliminary data.</text>
</comment>
<dbReference type="SMART" id="SM00387">
    <property type="entry name" value="HATPase_c"/>
    <property type="match status" value="1"/>
</dbReference>
<dbReference type="SMART" id="SM00388">
    <property type="entry name" value="HisKA"/>
    <property type="match status" value="1"/>
</dbReference>
<dbReference type="GO" id="GO:0000155">
    <property type="term" value="F:phosphorelay sensor kinase activity"/>
    <property type="evidence" value="ECO:0007669"/>
    <property type="project" value="InterPro"/>
</dbReference>
<dbReference type="FunFam" id="3.30.565.10:FF:000006">
    <property type="entry name" value="Sensor histidine kinase WalK"/>
    <property type="match status" value="1"/>
</dbReference>
<evidence type="ECO:0000259" key="7">
    <source>
        <dbReference type="PROSITE" id="PS50112"/>
    </source>
</evidence>
<evidence type="ECO:0000256" key="1">
    <source>
        <dbReference type="ARBA" id="ARBA00000085"/>
    </source>
</evidence>
<keyword evidence="10" id="KW-1185">Reference proteome</keyword>
<name>A0A1S9PE24_9SPHI</name>
<dbReference type="InterPro" id="IPR003661">
    <property type="entry name" value="HisK_dim/P_dom"/>
</dbReference>
<dbReference type="InterPro" id="IPR000700">
    <property type="entry name" value="PAS-assoc_C"/>
</dbReference>
<reference evidence="9 10" key="1">
    <citation type="submission" date="2016-07" db="EMBL/GenBank/DDBJ databases">
        <title>Genomic analysis of zinc-resistant bacterium Mucilaginibacter pedocola TBZ30.</title>
        <authorList>
            <person name="Huang J."/>
            <person name="Tang J."/>
        </authorList>
    </citation>
    <scope>NUCLEOTIDE SEQUENCE [LARGE SCALE GENOMIC DNA]</scope>
    <source>
        <strain evidence="9 10">TBZ30</strain>
    </source>
</reference>
<dbReference type="SUPFAM" id="SSF55874">
    <property type="entry name" value="ATPase domain of HSP90 chaperone/DNA topoisomerase II/histidine kinase"/>
    <property type="match status" value="1"/>
</dbReference>
<dbReference type="PANTHER" id="PTHR43304:SF1">
    <property type="entry name" value="PAC DOMAIN-CONTAINING PROTEIN"/>
    <property type="match status" value="1"/>
</dbReference>
<dbReference type="NCBIfam" id="TIGR00229">
    <property type="entry name" value="sensory_box"/>
    <property type="match status" value="1"/>
</dbReference>
<dbReference type="InterPro" id="IPR005467">
    <property type="entry name" value="His_kinase_dom"/>
</dbReference>
<dbReference type="PROSITE" id="PS50113">
    <property type="entry name" value="PAC"/>
    <property type="match status" value="2"/>
</dbReference>
<dbReference type="Gene3D" id="3.30.565.10">
    <property type="entry name" value="Histidine kinase-like ATPase, C-terminal domain"/>
    <property type="match status" value="1"/>
</dbReference>
<protein>
    <recommendedName>
        <fullName evidence="2">histidine kinase</fullName>
        <ecNumber evidence="2">2.7.13.3</ecNumber>
    </recommendedName>
</protein>
<dbReference type="InterPro" id="IPR013656">
    <property type="entry name" value="PAS_4"/>
</dbReference>
<dbReference type="AlphaFoldDB" id="A0A1S9PE24"/>
<dbReference type="InterPro" id="IPR000014">
    <property type="entry name" value="PAS"/>
</dbReference>
<dbReference type="STRING" id="1792845.BC343_28940"/>
<dbReference type="InterPro" id="IPR036890">
    <property type="entry name" value="HATPase_C_sf"/>
</dbReference>
<dbReference type="Pfam" id="PF00512">
    <property type="entry name" value="HisKA"/>
    <property type="match status" value="1"/>
</dbReference>
<sequence>MTYNANTPDNLSQQSFSSLMAQAPVAIAVLRGDDLVIELANSQILQIWGKDERVLGLPFIEGLPEIVGQPYVGLLQNVYTTGQPFYGTEAKVTLVRNNVPGIYYFNFVYQPLIGTAESPGGVMVVATEVTEQVLSRRKLEDAEERLRLATEATGLGTFDLDLQTGAVIYSPRLARIFGRDSAEQLSHSELRQIVLPIDMPIVIAAFDKALKTGIYFYEVRIAWRDGAVRWIRTNGNVVFGDDGIPQRMLGTTEDITEQKQVMDDLLKSEEKLRLATQAAELGTFDMDLINRHLVWDKRCRELFGMDEDSPVDYETSFLLGLHPDDLEKTDEAVNFAFDKARSNGEYDVEYRTIGLHDKKLRWVRAKGKVLFNEQDVRYRFIGAVLDITENKQNELRKNDFIAMASHELKTPLTSLKAYIQLLLAKALHTGDSFLLNALQKSENQINKMTNLIYGFLDMSKLESGKLVLEPTEFDMNALIQEVVADNRPIAQSHTITFERGRPIWITADREKIGQVINNFISNAVKYSPKETDIKIAVSQVDSGLKVSVTDSGIGIKAKDQQNIFQRFYRVEDESTKGFSGFGIGLYISAEIIQLHKGQIGVNSQEGEGAEFYFMLPMKPSL</sequence>
<feature type="domain" description="PAC" evidence="8">
    <location>
        <begin position="215"/>
        <end position="267"/>
    </location>
</feature>
<feature type="domain" description="PAS" evidence="7">
    <location>
        <begin position="268"/>
        <end position="340"/>
    </location>
</feature>
<dbReference type="PANTHER" id="PTHR43304">
    <property type="entry name" value="PHYTOCHROME-LIKE PROTEIN CPH1"/>
    <property type="match status" value="1"/>
</dbReference>
<dbReference type="SUPFAM" id="SSF55785">
    <property type="entry name" value="PYP-like sensor domain (PAS domain)"/>
    <property type="match status" value="3"/>
</dbReference>
<dbReference type="PRINTS" id="PR00344">
    <property type="entry name" value="BCTRLSENSOR"/>
</dbReference>
<proteinExistence type="predicted"/>
<evidence type="ECO:0000256" key="5">
    <source>
        <dbReference type="ARBA" id="ARBA00022777"/>
    </source>
</evidence>
<dbReference type="InterPro" id="IPR013655">
    <property type="entry name" value="PAS_fold_3"/>
</dbReference>
<dbReference type="Pfam" id="PF02518">
    <property type="entry name" value="HATPase_c"/>
    <property type="match status" value="1"/>
</dbReference>
<dbReference type="EC" id="2.7.13.3" evidence="2"/>
<dbReference type="CDD" id="cd00082">
    <property type="entry name" value="HisKA"/>
    <property type="match status" value="1"/>
</dbReference>
<dbReference type="InterPro" id="IPR052162">
    <property type="entry name" value="Sensor_kinase/Photoreceptor"/>
</dbReference>
<dbReference type="SMART" id="SM00086">
    <property type="entry name" value="PAC"/>
    <property type="match status" value="2"/>
</dbReference>
<dbReference type="PROSITE" id="PS50109">
    <property type="entry name" value="HIS_KIN"/>
    <property type="match status" value="1"/>
</dbReference>
<dbReference type="SMART" id="SM00091">
    <property type="entry name" value="PAS"/>
    <property type="match status" value="3"/>
</dbReference>
<organism evidence="9 10">
    <name type="scientific">Mucilaginibacter pedocola</name>
    <dbReference type="NCBI Taxonomy" id="1792845"/>
    <lineage>
        <taxon>Bacteria</taxon>
        <taxon>Pseudomonadati</taxon>
        <taxon>Bacteroidota</taxon>
        <taxon>Sphingobacteriia</taxon>
        <taxon>Sphingobacteriales</taxon>
        <taxon>Sphingobacteriaceae</taxon>
        <taxon>Mucilaginibacter</taxon>
    </lineage>
</organism>
<evidence type="ECO:0000256" key="4">
    <source>
        <dbReference type="ARBA" id="ARBA00022679"/>
    </source>
</evidence>
<dbReference type="Proteomes" id="UP000189739">
    <property type="component" value="Unassembled WGS sequence"/>
</dbReference>
<feature type="domain" description="Histidine kinase" evidence="6">
    <location>
        <begin position="403"/>
        <end position="619"/>
    </location>
</feature>
<dbReference type="InterPro" id="IPR035965">
    <property type="entry name" value="PAS-like_dom_sf"/>
</dbReference>
<dbReference type="Gene3D" id="1.10.287.130">
    <property type="match status" value="1"/>
</dbReference>
<dbReference type="InterPro" id="IPR001610">
    <property type="entry name" value="PAC"/>
</dbReference>
<evidence type="ECO:0000256" key="3">
    <source>
        <dbReference type="ARBA" id="ARBA00022553"/>
    </source>
</evidence>